<dbReference type="Gene3D" id="3.30.450.150">
    <property type="entry name" value="Haem-degrading domain"/>
    <property type="match status" value="1"/>
</dbReference>
<accession>A0A381YFT3</accession>
<dbReference type="EMBL" id="UINC01018148">
    <property type="protein sequence ID" value="SVA75948.1"/>
    <property type="molecule type" value="Genomic_DNA"/>
</dbReference>
<protein>
    <recommendedName>
        <fullName evidence="2">GlcG protein</fullName>
    </recommendedName>
</protein>
<name>A0A381YFT3_9ZZZZ</name>
<evidence type="ECO:0008006" key="2">
    <source>
        <dbReference type="Google" id="ProtNLM"/>
    </source>
</evidence>
<dbReference type="SUPFAM" id="SSF143744">
    <property type="entry name" value="GlcG-like"/>
    <property type="match status" value="1"/>
</dbReference>
<dbReference type="InterPro" id="IPR038084">
    <property type="entry name" value="PduO/GlcC-like_sf"/>
</dbReference>
<organism evidence="1">
    <name type="scientific">marine metagenome</name>
    <dbReference type="NCBI Taxonomy" id="408172"/>
    <lineage>
        <taxon>unclassified sequences</taxon>
        <taxon>metagenomes</taxon>
        <taxon>ecological metagenomes</taxon>
    </lineage>
</organism>
<dbReference type="PANTHER" id="PTHR34309">
    <property type="entry name" value="SLR1406 PROTEIN"/>
    <property type="match status" value="1"/>
</dbReference>
<sequence>MAISLEQAQIIAAASLAKARELALKPVSVVVLDPRATLVVVLSEDGISALRPRIAQGKANAAIAMGMGTRALMARAEQQAYFIQAVNGLAEGNFVPVPGGVLIRNETGALLGAVGISGDTSDNDEAAAVHGITAAGLVSETG</sequence>
<gene>
    <name evidence="1" type="ORF">METZ01_LOCUS128802</name>
</gene>
<dbReference type="InterPro" id="IPR052517">
    <property type="entry name" value="GlcG_carb_metab_protein"/>
</dbReference>
<evidence type="ECO:0000313" key="1">
    <source>
        <dbReference type="EMBL" id="SVA75948.1"/>
    </source>
</evidence>
<dbReference type="PANTHER" id="PTHR34309:SF10">
    <property type="entry name" value="SLR1406 PROTEIN"/>
    <property type="match status" value="1"/>
</dbReference>
<reference evidence="1" key="1">
    <citation type="submission" date="2018-05" db="EMBL/GenBank/DDBJ databases">
        <authorList>
            <person name="Lanie J.A."/>
            <person name="Ng W.-L."/>
            <person name="Kazmierczak K.M."/>
            <person name="Andrzejewski T.M."/>
            <person name="Davidsen T.M."/>
            <person name="Wayne K.J."/>
            <person name="Tettelin H."/>
            <person name="Glass J.I."/>
            <person name="Rusch D."/>
            <person name="Podicherti R."/>
            <person name="Tsui H.-C.T."/>
            <person name="Winkler M.E."/>
        </authorList>
    </citation>
    <scope>NUCLEOTIDE SEQUENCE</scope>
</reference>
<dbReference type="InterPro" id="IPR005624">
    <property type="entry name" value="PduO/GlcC-like"/>
</dbReference>
<dbReference type="Pfam" id="PF03928">
    <property type="entry name" value="HbpS-like"/>
    <property type="match status" value="1"/>
</dbReference>
<dbReference type="AlphaFoldDB" id="A0A381YFT3"/>
<proteinExistence type="predicted"/>